<accession>A0ABN7VEW5</accession>
<dbReference type="PANTHER" id="PTHR46880:SF5">
    <property type="entry name" value="DUF4371 DOMAIN-CONTAINING PROTEIN"/>
    <property type="match status" value="1"/>
</dbReference>
<sequence length="607" mass="69968">KFVIHGQEAFLLNQKHKDNEYENSKSGESSFKPLSKEILKKKSDDKKHERTNWNPEWPNQFPWEDHHIVDRKPLLFCIWCEKYSTADNIFVKGCSTFRKDYFKQYIKINNHINAMKAFNQLANQTDLFTGFSVQADHNKLEIISKISLNYAEYNNSVSGTTFLHAIATVIEKLVLEETRKSSAWSLLIDESNMITHDKTCAIVSKHIANNIPVLQYLGLIELKEIDTIGIMDNLNIFFLAKMLEPSKLLHFGSDGDKVRNGVSAKLKKLNPFMSNCYCIAYRLALAGKDSAKDVPYFLDYEFTIKEIYAYFANSYSRWQNLQLFQAQDEESPELAILQVVSTRWLSLSNAVSNLHQINFSVIDALQEDAINNSTAKSKLRAQNLLEELDVDFILATKFLADILSIISALCKIFQSDYVALSDIHQELTKTINLITIEFIGYPDENIEPTLGTHLHNYCIQYSVNIVPNFVKEFANAMINNLQAQFSNIALYNAMRIFDFKQVPSTMQQMSTFGEEDIAYIAEYYRVDRLENGWEFIFCTTQFITQYPNLAQVIHLALIVPVSNGHLHNQMQINTLNSHLMIVMNGPSLDKFDFEKAYDLWKRCPRKK</sequence>
<reference evidence="3 4" key="1">
    <citation type="submission" date="2021-06" db="EMBL/GenBank/DDBJ databases">
        <authorList>
            <person name="Kallberg Y."/>
            <person name="Tangrot J."/>
            <person name="Rosling A."/>
        </authorList>
    </citation>
    <scope>NUCLEOTIDE SEQUENCE [LARGE SCALE GENOMIC DNA]</scope>
    <source>
        <strain evidence="3 4">120-4 pot B 10/14</strain>
    </source>
</reference>
<feature type="region of interest" description="Disordered" evidence="1">
    <location>
        <begin position="15"/>
        <end position="35"/>
    </location>
</feature>
<keyword evidence="4" id="KW-1185">Reference proteome</keyword>
<dbReference type="EMBL" id="CAJVQB010013651">
    <property type="protein sequence ID" value="CAG8763563.1"/>
    <property type="molecule type" value="Genomic_DNA"/>
</dbReference>
<feature type="compositionally biased region" description="Basic and acidic residues" evidence="1">
    <location>
        <begin position="15"/>
        <end position="25"/>
    </location>
</feature>
<gene>
    <name evidence="3" type="ORF">GMARGA_LOCUS17755</name>
</gene>
<dbReference type="InterPro" id="IPR012337">
    <property type="entry name" value="RNaseH-like_sf"/>
</dbReference>
<evidence type="ECO:0000256" key="1">
    <source>
        <dbReference type="SAM" id="MobiDB-lite"/>
    </source>
</evidence>
<proteinExistence type="predicted"/>
<name>A0ABN7VEW5_GIGMA</name>
<dbReference type="InterPro" id="IPR057456">
    <property type="entry name" value="Znf_C17orf113"/>
</dbReference>
<organism evidence="3 4">
    <name type="scientific">Gigaspora margarita</name>
    <dbReference type="NCBI Taxonomy" id="4874"/>
    <lineage>
        <taxon>Eukaryota</taxon>
        <taxon>Fungi</taxon>
        <taxon>Fungi incertae sedis</taxon>
        <taxon>Mucoromycota</taxon>
        <taxon>Glomeromycotina</taxon>
        <taxon>Glomeromycetes</taxon>
        <taxon>Diversisporales</taxon>
        <taxon>Gigasporaceae</taxon>
        <taxon>Gigaspora</taxon>
    </lineage>
</organism>
<evidence type="ECO:0000313" key="4">
    <source>
        <dbReference type="Proteomes" id="UP000789901"/>
    </source>
</evidence>
<feature type="domain" description="C17orf113 probable zinc finger" evidence="2">
    <location>
        <begin position="61"/>
        <end position="118"/>
    </location>
</feature>
<dbReference type="SUPFAM" id="SSF53098">
    <property type="entry name" value="Ribonuclease H-like"/>
    <property type="match status" value="1"/>
</dbReference>
<feature type="non-terminal residue" evidence="3">
    <location>
        <position position="1"/>
    </location>
</feature>
<dbReference type="Proteomes" id="UP000789901">
    <property type="component" value="Unassembled WGS sequence"/>
</dbReference>
<protein>
    <submittedName>
        <fullName evidence="3">19914_t:CDS:1</fullName>
    </submittedName>
</protein>
<evidence type="ECO:0000259" key="2">
    <source>
        <dbReference type="Pfam" id="PF25431"/>
    </source>
</evidence>
<dbReference type="PANTHER" id="PTHR46880">
    <property type="entry name" value="RAS-ASSOCIATING DOMAIN-CONTAINING PROTEIN"/>
    <property type="match status" value="1"/>
</dbReference>
<dbReference type="Pfam" id="PF25431">
    <property type="entry name" value="zf-C17orf113"/>
    <property type="match status" value="1"/>
</dbReference>
<evidence type="ECO:0000313" key="3">
    <source>
        <dbReference type="EMBL" id="CAG8763563.1"/>
    </source>
</evidence>
<comment type="caution">
    <text evidence="3">The sequence shown here is derived from an EMBL/GenBank/DDBJ whole genome shotgun (WGS) entry which is preliminary data.</text>
</comment>